<dbReference type="AlphaFoldDB" id="A0A292YLN9"/>
<organism evidence="1 2">
    <name type="scientific">Effusibacillus lacus</name>
    <dbReference type="NCBI Taxonomy" id="1348429"/>
    <lineage>
        <taxon>Bacteria</taxon>
        <taxon>Bacillati</taxon>
        <taxon>Bacillota</taxon>
        <taxon>Bacilli</taxon>
        <taxon>Bacillales</taxon>
        <taxon>Alicyclobacillaceae</taxon>
        <taxon>Effusibacillus</taxon>
    </lineage>
</organism>
<dbReference type="Proteomes" id="UP000217785">
    <property type="component" value="Unassembled WGS sequence"/>
</dbReference>
<protein>
    <submittedName>
        <fullName evidence="1">Uncharacterized protein</fullName>
    </submittedName>
</protein>
<evidence type="ECO:0000313" key="1">
    <source>
        <dbReference type="EMBL" id="GAX90076.1"/>
    </source>
</evidence>
<comment type="caution">
    <text evidence="1">The sequence shown here is derived from an EMBL/GenBank/DDBJ whole genome shotgun (WGS) entry which is preliminary data.</text>
</comment>
<sequence length="85" mass="9271">MDVREAAWLQLSKEAKEDIVGSWESGTVGKTKIEGEGEPFQGSEKYMGKELTFISFPSKSDALLGPVTVFVDPQTQKTVGYGGRD</sequence>
<dbReference type="EMBL" id="BDUF01000046">
    <property type="protein sequence ID" value="GAX90076.1"/>
    <property type="molecule type" value="Genomic_DNA"/>
</dbReference>
<dbReference type="RefSeq" id="WP_096181784.1">
    <property type="nucleotide sequence ID" value="NZ_BDUF01000046.1"/>
</dbReference>
<reference evidence="2" key="1">
    <citation type="submission" date="2017-07" db="EMBL/GenBank/DDBJ databases">
        <title>Draft genome sequence of Effusibacillus lacus strain skLN1.</title>
        <authorList>
            <person name="Watanabe M."/>
            <person name="Kojima H."/>
            <person name="Fukui M."/>
        </authorList>
    </citation>
    <scope>NUCLEOTIDE SEQUENCE [LARGE SCALE GENOMIC DNA]</scope>
    <source>
        <strain evidence="2">skLN1</strain>
    </source>
</reference>
<name>A0A292YLN9_9BACL</name>
<keyword evidence="2" id="KW-1185">Reference proteome</keyword>
<dbReference type="OrthoDB" id="2029085at2"/>
<accession>A0A292YLN9</accession>
<evidence type="ECO:0000313" key="2">
    <source>
        <dbReference type="Proteomes" id="UP000217785"/>
    </source>
</evidence>
<proteinExistence type="predicted"/>
<gene>
    <name evidence="1" type="ORF">EFBL_1702</name>
</gene>